<dbReference type="AlphaFoldDB" id="A0A2P1NKN8"/>
<evidence type="ECO:0000313" key="2">
    <source>
        <dbReference type="Proteomes" id="UP000241829"/>
    </source>
</evidence>
<sequence length="192" mass="20236">MQRFDLAAIAPAPWKNGGGATRELACWPPGAGMDGFEWRASVACIEQSGPFSAFPGVDRQILLLQGGGVLLRGQGLEHRLDRPHQPFAFCGDEPLHCQLLGDGPGPSSDFNLMLRRGAWRGALAVTGQALQAGPYPAGLCLALQGTWRTPAGERLAPDQGLWWCGPGNALQLSPLPGGQPPAALAWVGLQRG</sequence>
<proteinExistence type="predicted"/>
<reference evidence="2" key="1">
    <citation type="submission" date="2018-03" db="EMBL/GenBank/DDBJ databases">
        <title>Genome sequencing of Melaminivora sp. strain SC2-7.</title>
        <authorList>
            <person name="Kim S.-J."/>
            <person name="Heo J."/>
            <person name="Ahn J.-H."/>
            <person name="Kwon S.-W."/>
        </authorList>
    </citation>
    <scope>NUCLEOTIDE SEQUENCE [LARGE SCALE GENOMIC DNA]</scope>
    <source>
        <strain evidence="2">SC2-7</strain>
    </source>
</reference>
<dbReference type="OrthoDB" id="9800082at2"/>
<keyword evidence="2" id="KW-1185">Reference proteome</keyword>
<dbReference type="Gene3D" id="2.60.120.10">
    <property type="entry name" value="Jelly Rolls"/>
    <property type="match status" value="1"/>
</dbReference>
<dbReference type="InterPro" id="IPR011051">
    <property type="entry name" value="RmlC_Cupin_sf"/>
</dbReference>
<dbReference type="PANTHER" id="PTHR37943:SF1">
    <property type="entry name" value="PROTEIN VES"/>
    <property type="match status" value="1"/>
</dbReference>
<protein>
    <submittedName>
        <fullName evidence="1">Histidine utilization protein HutD</fullName>
    </submittedName>
</protein>
<dbReference type="InterPro" id="IPR010282">
    <property type="entry name" value="Uncharacterised_HutD/Ves"/>
</dbReference>
<evidence type="ECO:0000313" key="1">
    <source>
        <dbReference type="EMBL" id="AVP57601.1"/>
    </source>
</evidence>
<dbReference type="Pfam" id="PF05962">
    <property type="entry name" value="HutD"/>
    <property type="match status" value="1"/>
</dbReference>
<organism evidence="1 2">
    <name type="scientific">Pulveribacter suum</name>
    <dbReference type="NCBI Taxonomy" id="2116657"/>
    <lineage>
        <taxon>Bacteria</taxon>
        <taxon>Pseudomonadati</taxon>
        <taxon>Pseudomonadota</taxon>
        <taxon>Betaproteobacteria</taxon>
        <taxon>Burkholderiales</taxon>
        <taxon>Comamonadaceae</taxon>
        <taxon>Pulveribacter</taxon>
    </lineage>
</organism>
<dbReference type="InterPro" id="IPR014710">
    <property type="entry name" value="RmlC-like_jellyroll"/>
</dbReference>
<dbReference type="PANTHER" id="PTHR37943">
    <property type="entry name" value="PROTEIN VES"/>
    <property type="match status" value="1"/>
</dbReference>
<dbReference type="CDD" id="cd20293">
    <property type="entry name" value="cupin_HutD_N"/>
    <property type="match status" value="1"/>
</dbReference>
<accession>A0A2P1NKN8</accession>
<name>A0A2P1NKN8_9BURK</name>
<dbReference type="KEGG" id="melm:C7H73_07985"/>
<dbReference type="Proteomes" id="UP000241829">
    <property type="component" value="Chromosome"/>
</dbReference>
<dbReference type="EMBL" id="CP027792">
    <property type="protein sequence ID" value="AVP57601.1"/>
    <property type="molecule type" value="Genomic_DNA"/>
</dbReference>
<dbReference type="RefSeq" id="WP_106846154.1">
    <property type="nucleotide sequence ID" value="NZ_CP027792.1"/>
</dbReference>
<gene>
    <name evidence="1" type="ORF">C7H73_07985</name>
</gene>
<dbReference type="SUPFAM" id="SSF51182">
    <property type="entry name" value="RmlC-like cupins"/>
    <property type="match status" value="1"/>
</dbReference>